<reference evidence="1" key="1">
    <citation type="submission" date="2021-02" db="EMBL/GenBank/DDBJ databases">
        <authorList>
            <person name="Nowell W R."/>
        </authorList>
    </citation>
    <scope>NUCLEOTIDE SEQUENCE</scope>
</reference>
<accession>A0A820NUD1</accession>
<proteinExistence type="predicted"/>
<sequence>MINSKLISPLRIYLSHNRIHFLREILNIIFGQNSTSLFKFIFQFQSSQMFIIFQSAAQYEFITICEAVLDHCQMLYELDNLSNKKILLQFNS</sequence>
<gene>
    <name evidence="1" type="ORF">OKA104_LOCUS50918</name>
</gene>
<protein>
    <submittedName>
        <fullName evidence="1">Uncharacterized protein</fullName>
    </submittedName>
</protein>
<dbReference type="Proteomes" id="UP000663881">
    <property type="component" value="Unassembled WGS sequence"/>
</dbReference>
<evidence type="ECO:0000313" key="2">
    <source>
        <dbReference type="Proteomes" id="UP000663881"/>
    </source>
</evidence>
<comment type="caution">
    <text evidence="1">The sequence shown here is derived from an EMBL/GenBank/DDBJ whole genome shotgun (WGS) entry which is preliminary data.</text>
</comment>
<organism evidence="1 2">
    <name type="scientific">Adineta steineri</name>
    <dbReference type="NCBI Taxonomy" id="433720"/>
    <lineage>
        <taxon>Eukaryota</taxon>
        <taxon>Metazoa</taxon>
        <taxon>Spiralia</taxon>
        <taxon>Gnathifera</taxon>
        <taxon>Rotifera</taxon>
        <taxon>Eurotatoria</taxon>
        <taxon>Bdelloidea</taxon>
        <taxon>Adinetida</taxon>
        <taxon>Adinetidae</taxon>
        <taxon>Adineta</taxon>
    </lineage>
</organism>
<evidence type="ECO:0000313" key="1">
    <source>
        <dbReference type="EMBL" id="CAF4391798.1"/>
    </source>
</evidence>
<dbReference type="AlphaFoldDB" id="A0A820NUD1"/>
<feature type="non-terminal residue" evidence="1">
    <location>
        <position position="92"/>
    </location>
</feature>
<dbReference type="EMBL" id="CAJOAY010026587">
    <property type="protein sequence ID" value="CAF4391798.1"/>
    <property type="molecule type" value="Genomic_DNA"/>
</dbReference>
<name>A0A820NUD1_9BILA</name>